<dbReference type="Pfam" id="PF13185">
    <property type="entry name" value="GAF_2"/>
    <property type="match status" value="1"/>
</dbReference>
<dbReference type="SMART" id="SM00331">
    <property type="entry name" value="PP2C_SIG"/>
    <property type="match status" value="1"/>
</dbReference>
<dbReference type="Gene3D" id="3.30.450.40">
    <property type="match status" value="1"/>
</dbReference>
<feature type="compositionally biased region" description="Basic and acidic residues" evidence="2">
    <location>
        <begin position="154"/>
        <end position="169"/>
    </location>
</feature>
<dbReference type="SUPFAM" id="SSF55785">
    <property type="entry name" value="PYP-like sensor domain (PAS domain)"/>
    <property type="match status" value="1"/>
</dbReference>
<dbReference type="Gene3D" id="3.60.40.10">
    <property type="entry name" value="PPM-type phosphatase domain"/>
    <property type="match status" value="1"/>
</dbReference>
<comment type="caution">
    <text evidence="4">The sequence shown here is derived from an EMBL/GenBank/DDBJ whole genome shotgun (WGS) entry which is preliminary data.</text>
</comment>
<dbReference type="PROSITE" id="PS50112">
    <property type="entry name" value="PAS"/>
    <property type="match status" value="1"/>
</dbReference>
<dbReference type="Pfam" id="PF07228">
    <property type="entry name" value="SpoIIE"/>
    <property type="match status" value="1"/>
</dbReference>
<organism evidence="4 5">
    <name type="scientific">Streptomyces macrosporus</name>
    <dbReference type="NCBI Taxonomy" id="44032"/>
    <lineage>
        <taxon>Bacteria</taxon>
        <taxon>Bacillati</taxon>
        <taxon>Actinomycetota</taxon>
        <taxon>Actinomycetes</taxon>
        <taxon>Kitasatosporales</taxon>
        <taxon>Streptomycetaceae</taxon>
        <taxon>Streptomyces</taxon>
    </lineage>
</organism>
<dbReference type="InterPro" id="IPR000014">
    <property type="entry name" value="PAS"/>
</dbReference>
<keyword evidence="5" id="KW-1185">Reference proteome</keyword>
<keyword evidence="1" id="KW-0378">Hydrolase</keyword>
<evidence type="ECO:0000313" key="5">
    <source>
        <dbReference type="Proteomes" id="UP001501638"/>
    </source>
</evidence>
<sequence>MADTGDVTNGTEALDAAFLDTMRTTGASAAGLYLLTPDERTLRLTILSGAPVEFIAPWRVVAPAAPFPVADAVREDRLVWVGGQEDMTRDYPHTAVALPYRFALAAAPVATTRPQGALLLLWPGTHPPRITPRQRDHIASSCRRLAHLLEDAAHDGRPITPPDRPRELTVDTGRPAGPKSAQAAADFAERLPGGCVALDLEGRITFLSSGAAELLGRGADQLLGTRPWQALPWLDDPVYEDRYRAAVVSRQPVSYTACRPPDRWLDFLLYPDASGISVRITPAGTGPRPSSAPPRGTTDTVAPARVGQLYQLMHLAAALTETIGVRDVVDLVADQIVPAFGADGLVLYTADASRLSIVGHRGYDRAVLERFQGAPLGSSALPATQVLSSGAPAFFPSPEELERLHPGISGTTGKQAWAFLPLMVSGRPVGCCVLSYERPHPFTAQERAVLTSLAGLIAHALDRARLYDAKHQLAHGLQQALLPHTLPVVPGLRIAARYLPATRGMDIGGDFYDLVRLTRTTAAAVIGDVQGHNVAAAALMGQVRTAIRAHATAGAPPGQVLRRTNRLLADLDSGLFTSCLYAHIDLAHRRATIANAGHPPPLLRRPDGRTHPLDVPPGLLLGIEPDADYPVVDTALPPDATLALYTDGLVEVPGTDIGQGIADLARLLADTPGKDPEHLVNAILHRARPSRRRTDDTALLLLQVAHRPA</sequence>
<proteinExistence type="predicted"/>
<dbReference type="SUPFAM" id="SSF81606">
    <property type="entry name" value="PP2C-like"/>
    <property type="match status" value="1"/>
</dbReference>
<accession>A0ABN3J940</accession>
<dbReference type="SMART" id="SM00065">
    <property type="entry name" value="GAF"/>
    <property type="match status" value="1"/>
</dbReference>
<dbReference type="InterPro" id="IPR001932">
    <property type="entry name" value="PPM-type_phosphatase-like_dom"/>
</dbReference>
<dbReference type="CDD" id="cd00130">
    <property type="entry name" value="PAS"/>
    <property type="match status" value="1"/>
</dbReference>
<evidence type="ECO:0000313" key="4">
    <source>
        <dbReference type="EMBL" id="GAA2423790.1"/>
    </source>
</evidence>
<protein>
    <submittedName>
        <fullName evidence="4">SpoIIE family protein phosphatase</fullName>
    </submittedName>
</protein>
<dbReference type="InterPro" id="IPR035965">
    <property type="entry name" value="PAS-like_dom_sf"/>
</dbReference>
<dbReference type="Gene3D" id="3.30.450.20">
    <property type="entry name" value="PAS domain"/>
    <property type="match status" value="1"/>
</dbReference>
<dbReference type="PANTHER" id="PTHR43156">
    <property type="entry name" value="STAGE II SPORULATION PROTEIN E-RELATED"/>
    <property type="match status" value="1"/>
</dbReference>
<dbReference type="EMBL" id="BAAASZ010000003">
    <property type="protein sequence ID" value="GAA2423790.1"/>
    <property type="molecule type" value="Genomic_DNA"/>
</dbReference>
<name>A0ABN3J940_9ACTN</name>
<evidence type="ECO:0000259" key="3">
    <source>
        <dbReference type="PROSITE" id="PS50112"/>
    </source>
</evidence>
<reference evidence="4 5" key="1">
    <citation type="journal article" date="2019" name="Int. J. Syst. Evol. Microbiol.">
        <title>The Global Catalogue of Microorganisms (GCM) 10K type strain sequencing project: providing services to taxonomists for standard genome sequencing and annotation.</title>
        <authorList>
            <consortium name="The Broad Institute Genomics Platform"/>
            <consortium name="The Broad Institute Genome Sequencing Center for Infectious Disease"/>
            <person name="Wu L."/>
            <person name="Ma J."/>
        </authorList>
    </citation>
    <scope>NUCLEOTIDE SEQUENCE [LARGE SCALE GENOMIC DNA]</scope>
    <source>
        <strain evidence="4 5">JCM 6305</strain>
    </source>
</reference>
<dbReference type="InterPro" id="IPR052016">
    <property type="entry name" value="Bact_Sigma-Reg"/>
</dbReference>
<evidence type="ECO:0000256" key="1">
    <source>
        <dbReference type="ARBA" id="ARBA00022801"/>
    </source>
</evidence>
<dbReference type="RefSeq" id="WP_344320107.1">
    <property type="nucleotide sequence ID" value="NZ_BAAASZ010000003.1"/>
</dbReference>
<dbReference type="PANTHER" id="PTHR43156:SF2">
    <property type="entry name" value="STAGE II SPORULATION PROTEIN E"/>
    <property type="match status" value="1"/>
</dbReference>
<feature type="domain" description="PAS" evidence="3">
    <location>
        <begin position="180"/>
        <end position="224"/>
    </location>
</feature>
<evidence type="ECO:0000256" key="2">
    <source>
        <dbReference type="SAM" id="MobiDB-lite"/>
    </source>
</evidence>
<dbReference type="InterPro" id="IPR003018">
    <property type="entry name" value="GAF"/>
</dbReference>
<dbReference type="Pfam" id="PF08448">
    <property type="entry name" value="PAS_4"/>
    <property type="match status" value="1"/>
</dbReference>
<dbReference type="InterPro" id="IPR013656">
    <property type="entry name" value="PAS_4"/>
</dbReference>
<dbReference type="InterPro" id="IPR029016">
    <property type="entry name" value="GAF-like_dom_sf"/>
</dbReference>
<gene>
    <name evidence="4" type="ORF">GCM10010405_02610</name>
</gene>
<dbReference type="InterPro" id="IPR036457">
    <property type="entry name" value="PPM-type-like_dom_sf"/>
</dbReference>
<feature type="region of interest" description="Disordered" evidence="2">
    <location>
        <begin position="154"/>
        <end position="180"/>
    </location>
</feature>
<dbReference type="SMART" id="SM00091">
    <property type="entry name" value="PAS"/>
    <property type="match status" value="1"/>
</dbReference>
<dbReference type="Proteomes" id="UP001501638">
    <property type="component" value="Unassembled WGS sequence"/>
</dbReference>
<dbReference type="SUPFAM" id="SSF55781">
    <property type="entry name" value="GAF domain-like"/>
    <property type="match status" value="2"/>
</dbReference>